<name>A0ABS5E0P2_9BURK</name>
<keyword evidence="2" id="KW-1185">Reference proteome</keyword>
<accession>A0ABS5E0P2</accession>
<organism evidence="1 2">
    <name type="scientific">Ideonella paludis</name>
    <dbReference type="NCBI Taxonomy" id="1233411"/>
    <lineage>
        <taxon>Bacteria</taxon>
        <taxon>Pseudomonadati</taxon>
        <taxon>Pseudomonadota</taxon>
        <taxon>Betaproteobacteria</taxon>
        <taxon>Burkholderiales</taxon>
        <taxon>Sphaerotilaceae</taxon>
        <taxon>Ideonella</taxon>
    </lineage>
</organism>
<dbReference type="EMBL" id="JAGQDG010000006">
    <property type="protein sequence ID" value="MBQ0936958.1"/>
    <property type="molecule type" value="Genomic_DNA"/>
</dbReference>
<comment type="caution">
    <text evidence="1">The sequence shown here is derived from an EMBL/GenBank/DDBJ whole genome shotgun (WGS) entry which is preliminary data.</text>
</comment>
<dbReference type="Proteomes" id="UP000672097">
    <property type="component" value="Unassembled WGS sequence"/>
</dbReference>
<reference evidence="1 2" key="1">
    <citation type="submission" date="2021-04" db="EMBL/GenBank/DDBJ databases">
        <title>The genome sequence of type strain Ideonella paludis KCTC 32238.</title>
        <authorList>
            <person name="Liu Y."/>
        </authorList>
    </citation>
    <scope>NUCLEOTIDE SEQUENCE [LARGE SCALE GENOMIC DNA]</scope>
    <source>
        <strain evidence="1 2">KCTC 32238</strain>
    </source>
</reference>
<dbReference type="RefSeq" id="WP_210810359.1">
    <property type="nucleotide sequence ID" value="NZ_JAGQDG010000006.1"/>
</dbReference>
<evidence type="ECO:0000313" key="1">
    <source>
        <dbReference type="EMBL" id="MBQ0936958.1"/>
    </source>
</evidence>
<evidence type="ECO:0008006" key="3">
    <source>
        <dbReference type="Google" id="ProtNLM"/>
    </source>
</evidence>
<protein>
    <recommendedName>
        <fullName evidence="3">Type II toxin-antitoxin system PemK/MazF family toxin</fullName>
    </recommendedName>
</protein>
<gene>
    <name evidence="1" type="ORF">KAK11_16645</name>
</gene>
<evidence type="ECO:0000313" key="2">
    <source>
        <dbReference type="Proteomes" id="UP000672097"/>
    </source>
</evidence>
<sequence>MQVTDIVKTSVLKPAITTIEQSLATRTMGQLRPDDAQALRDILAEVIAFDP</sequence>
<proteinExistence type="predicted"/>